<organism evidence="1 2">
    <name type="scientific">Biomphalaria pfeifferi</name>
    <name type="common">Bloodfluke planorb</name>
    <name type="synonym">Freshwater snail</name>
    <dbReference type="NCBI Taxonomy" id="112525"/>
    <lineage>
        <taxon>Eukaryota</taxon>
        <taxon>Metazoa</taxon>
        <taxon>Spiralia</taxon>
        <taxon>Lophotrochozoa</taxon>
        <taxon>Mollusca</taxon>
        <taxon>Gastropoda</taxon>
        <taxon>Heterobranchia</taxon>
        <taxon>Euthyneura</taxon>
        <taxon>Panpulmonata</taxon>
        <taxon>Hygrophila</taxon>
        <taxon>Lymnaeoidea</taxon>
        <taxon>Planorbidae</taxon>
        <taxon>Biomphalaria</taxon>
    </lineage>
</organism>
<dbReference type="EMBL" id="JASAOG010000020">
    <property type="protein sequence ID" value="KAK0063785.1"/>
    <property type="molecule type" value="Genomic_DNA"/>
</dbReference>
<comment type="caution">
    <text evidence="1">The sequence shown here is derived from an EMBL/GenBank/DDBJ whole genome shotgun (WGS) entry which is preliminary data.</text>
</comment>
<name>A0AAD8FGS0_BIOPF</name>
<dbReference type="AlphaFoldDB" id="A0AAD8FGS0"/>
<accession>A0AAD8FGS0</accession>
<evidence type="ECO:0000313" key="2">
    <source>
        <dbReference type="Proteomes" id="UP001233172"/>
    </source>
</evidence>
<reference evidence="1" key="2">
    <citation type="submission" date="2023-04" db="EMBL/GenBank/DDBJ databases">
        <authorList>
            <person name="Bu L."/>
            <person name="Lu L."/>
            <person name="Laidemitt M.R."/>
            <person name="Zhang S.M."/>
            <person name="Mutuku M."/>
            <person name="Mkoji G."/>
            <person name="Steinauer M."/>
            <person name="Loker E.S."/>
        </authorList>
    </citation>
    <scope>NUCLEOTIDE SEQUENCE</scope>
    <source>
        <strain evidence="1">KasaAsao</strain>
        <tissue evidence="1">Whole Snail</tissue>
    </source>
</reference>
<evidence type="ECO:0000313" key="1">
    <source>
        <dbReference type="EMBL" id="KAK0063785.1"/>
    </source>
</evidence>
<dbReference type="Proteomes" id="UP001233172">
    <property type="component" value="Unassembled WGS sequence"/>
</dbReference>
<sequence>MSKLQTASEQKSEEFQTGDILQMISGDKVLKGVYIDDGDVVYAVTLDVPDDVLFLRRFYYRLFPQLVTLGSLSDFEQVVLQLRSDVKESFKVAERAAVEVGSLTRLSNRDFVDYCNNIGRRVCLETVL</sequence>
<gene>
    <name evidence="1" type="ORF">Bpfe_006936</name>
</gene>
<reference evidence="1" key="1">
    <citation type="journal article" date="2023" name="PLoS Negl. Trop. Dis.">
        <title>A genome sequence for Biomphalaria pfeifferi, the major vector snail for the human-infecting parasite Schistosoma mansoni.</title>
        <authorList>
            <person name="Bu L."/>
            <person name="Lu L."/>
            <person name="Laidemitt M.R."/>
            <person name="Zhang S.M."/>
            <person name="Mutuku M."/>
            <person name="Mkoji G."/>
            <person name="Steinauer M."/>
            <person name="Loker E.S."/>
        </authorList>
    </citation>
    <scope>NUCLEOTIDE SEQUENCE</scope>
    <source>
        <strain evidence="1">KasaAsao</strain>
    </source>
</reference>
<proteinExistence type="predicted"/>
<protein>
    <submittedName>
        <fullName evidence="1">Uncharacterized protein</fullName>
    </submittedName>
</protein>
<keyword evidence="2" id="KW-1185">Reference proteome</keyword>